<feature type="compositionally biased region" description="Polar residues" evidence="1">
    <location>
        <begin position="189"/>
        <end position="200"/>
    </location>
</feature>
<feature type="compositionally biased region" description="Basic and acidic residues" evidence="1">
    <location>
        <begin position="389"/>
        <end position="408"/>
    </location>
</feature>
<feature type="region of interest" description="Disordered" evidence="1">
    <location>
        <begin position="107"/>
        <end position="248"/>
    </location>
</feature>
<proteinExistence type="predicted"/>
<protein>
    <submittedName>
        <fullName evidence="2">Uncharacterized protein</fullName>
    </submittedName>
</protein>
<feature type="region of interest" description="Disordered" evidence="1">
    <location>
        <begin position="26"/>
        <end position="50"/>
    </location>
</feature>
<feature type="region of interest" description="Disordered" evidence="1">
    <location>
        <begin position="389"/>
        <end position="657"/>
    </location>
</feature>
<feature type="compositionally biased region" description="Polar residues" evidence="1">
    <location>
        <begin position="518"/>
        <end position="533"/>
    </location>
</feature>
<dbReference type="AlphaFoldDB" id="A0A6A6EUV2"/>
<dbReference type="Proteomes" id="UP000800200">
    <property type="component" value="Unassembled WGS sequence"/>
</dbReference>
<feature type="compositionally biased region" description="Acidic residues" evidence="1">
    <location>
        <begin position="694"/>
        <end position="710"/>
    </location>
</feature>
<evidence type="ECO:0000313" key="2">
    <source>
        <dbReference type="EMBL" id="KAF2194783.1"/>
    </source>
</evidence>
<feature type="compositionally biased region" description="Acidic residues" evidence="1">
    <location>
        <begin position="534"/>
        <end position="548"/>
    </location>
</feature>
<feature type="compositionally biased region" description="Acidic residues" evidence="1">
    <location>
        <begin position="409"/>
        <end position="421"/>
    </location>
</feature>
<evidence type="ECO:0000313" key="3">
    <source>
        <dbReference type="Proteomes" id="UP000800200"/>
    </source>
</evidence>
<feature type="region of interest" description="Disordered" evidence="1">
    <location>
        <begin position="694"/>
        <end position="814"/>
    </location>
</feature>
<feature type="compositionally biased region" description="Polar residues" evidence="1">
    <location>
        <begin position="793"/>
        <end position="803"/>
    </location>
</feature>
<dbReference type="OrthoDB" id="5339076at2759"/>
<gene>
    <name evidence="2" type="ORF">K469DRAFT_686745</name>
</gene>
<feature type="compositionally biased region" description="Acidic residues" evidence="1">
    <location>
        <begin position="744"/>
        <end position="760"/>
    </location>
</feature>
<feature type="compositionally biased region" description="Acidic residues" evidence="1">
    <location>
        <begin position="620"/>
        <end position="637"/>
    </location>
</feature>
<dbReference type="InterPro" id="IPR018822">
    <property type="entry name" value="UPF0646"/>
</dbReference>
<dbReference type="Pfam" id="PF10336">
    <property type="entry name" value="DUF2420"/>
    <property type="match status" value="1"/>
</dbReference>
<dbReference type="EMBL" id="ML994611">
    <property type="protein sequence ID" value="KAF2194783.1"/>
    <property type="molecule type" value="Genomic_DNA"/>
</dbReference>
<name>A0A6A6EUV2_9PEZI</name>
<feature type="compositionally biased region" description="Acidic residues" evidence="1">
    <location>
        <begin position="431"/>
        <end position="444"/>
    </location>
</feature>
<accession>A0A6A6EUV2</accession>
<organism evidence="2 3">
    <name type="scientific">Zopfia rhizophila CBS 207.26</name>
    <dbReference type="NCBI Taxonomy" id="1314779"/>
    <lineage>
        <taxon>Eukaryota</taxon>
        <taxon>Fungi</taxon>
        <taxon>Dikarya</taxon>
        <taxon>Ascomycota</taxon>
        <taxon>Pezizomycotina</taxon>
        <taxon>Dothideomycetes</taxon>
        <taxon>Dothideomycetes incertae sedis</taxon>
        <taxon>Zopfiaceae</taxon>
        <taxon>Zopfia</taxon>
    </lineage>
</organism>
<sequence length="814" mass="90275">MSVAFNPHLVPDVAITGTDEMDLASELGNQEGDDLDMEDARSDWSQQQKSDNLFLFDDKVMSDDGDTLTVKNPPAFVTSVHIPESTATVQQPVGTEAEDEDLIDYDESEDEDQHAGQANQHNVQGQEEEKKSPGAVAQQSYTEIRQLPSPKAESPALSRATNSHSTSRRASLAHQATLEDEQAQEYHGNRNTQSPTSQHCEGNIQPHHGSEQEDVTDPQANFDSQSEYADAGNDANDNEYNDNNEPRQSRLHPIMIVYQDTEMSLFHGENDQYLLNDENLARGSFRGLFQACREVLGNDVTDDEELEMRMPDLGLFIHEDSCHCEDGTCNLADILDTYLVLQNNDGASEPGPFYMKLTTSMRFSSRLNQLKEDAWDGKGISQLTHLQQHDPGYHSESEDAPVTEHDQDYGENDDQGDDQEHDETSFQEQLPGEEENFEEQFEDGTSERDEHYAGPGDYNGAQEYEDNHYPDASKAYDSQEIASHDDDSAHTVPEDGAREFKDRAEDANRPVADETAESEQTQPHQASIPSTTVPEEDLIDYSDDEEDSPGNTKDDHVSQSGPSSASSTIQGDAVSPNRAVGDESGNQGATYEDGKELDNFVDDTGRLHGQESTVEHNYEEFADEDFPAQDEGYDEYGQEGPPLELAGEREHPEDENQLYDEQQAQDTALKGYKHGEYAAGEGQNESYTYSEYVEGDDYGEGEGDVVDLENEDHGDFDYPEFDDEPATTAAEHTGFEQHANANEDNFDLIDFGEEEEDIPADESNVNLASTEPDRPGSSARKRSLAELDDGDEVSSSPSGQYTPCPSLVFETVLG</sequence>
<feature type="compositionally biased region" description="Basic and acidic residues" evidence="1">
    <location>
        <begin position="482"/>
        <end position="512"/>
    </location>
</feature>
<reference evidence="2" key="1">
    <citation type="journal article" date="2020" name="Stud. Mycol.">
        <title>101 Dothideomycetes genomes: a test case for predicting lifestyles and emergence of pathogens.</title>
        <authorList>
            <person name="Haridas S."/>
            <person name="Albert R."/>
            <person name="Binder M."/>
            <person name="Bloem J."/>
            <person name="Labutti K."/>
            <person name="Salamov A."/>
            <person name="Andreopoulos B."/>
            <person name="Baker S."/>
            <person name="Barry K."/>
            <person name="Bills G."/>
            <person name="Bluhm B."/>
            <person name="Cannon C."/>
            <person name="Castanera R."/>
            <person name="Culley D."/>
            <person name="Daum C."/>
            <person name="Ezra D."/>
            <person name="Gonzalez J."/>
            <person name="Henrissat B."/>
            <person name="Kuo A."/>
            <person name="Liang C."/>
            <person name="Lipzen A."/>
            <person name="Lutzoni F."/>
            <person name="Magnuson J."/>
            <person name="Mondo S."/>
            <person name="Nolan M."/>
            <person name="Ohm R."/>
            <person name="Pangilinan J."/>
            <person name="Park H.-J."/>
            <person name="Ramirez L."/>
            <person name="Alfaro M."/>
            <person name="Sun H."/>
            <person name="Tritt A."/>
            <person name="Yoshinaga Y."/>
            <person name="Zwiers L.-H."/>
            <person name="Turgeon B."/>
            <person name="Goodwin S."/>
            <person name="Spatafora J."/>
            <person name="Crous P."/>
            <person name="Grigoriev I."/>
        </authorList>
    </citation>
    <scope>NUCLEOTIDE SEQUENCE</scope>
    <source>
        <strain evidence="2">CBS 207.26</strain>
    </source>
</reference>
<feature type="compositionally biased region" description="Basic and acidic residues" evidence="1">
    <location>
        <begin position="592"/>
        <end position="619"/>
    </location>
</feature>
<feature type="compositionally biased region" description="Polar residues" evidence="1">
    <location>
        <begin position="116"/>
        <end position="125"/>
    </location>
</feature>
<feature type="compositionally biased region" description="Polar residues" evidence="1">
    <location>
        <begin position="159"/>
        <end position="169"/>
    </location>
</feature>
<keyword evidence="3" id="KW-1185">Reference proteome</keyword>
<feature type="compositionally biased region" description="Polar residues" evidence="1">
    <location>
        <begin position="558"/>
        <end position="570"/>
    </location>
</feature>
<evidence type="ECO:0000256" key="1">
    <source>
        <dbReference type="SAM" id="MobiDB-lite"/>
    </source>
</evidence>